<dbReference type="Pfam" id="PF09601">
    <property type="entry name" value="DUF2459"/>
    <property type="match status" value="1"/>
</dbReference>
<comment type="caution">
    <text evidence="2">The sequence shown here is derived from an EMBL/GenBank/DDBJ whole genome shotgun (WGS) entry which is preliminary data.</text>
</comment>
<dbReference type="InterPro" id="IPR011727">
    <property type="entry name" value="CHP02117"/>
</dbReference>
<keyword evidence="1" id="KW-0472">Membrane</keyword>
<evidence type="ECO:0000313" key="3">
    <source>
        <dbReference type="Proteomes" id="UP000642468"/>
    </source>
</evidence>
<accession>A0ABR8JHR7</accession>
<feature type="transmembrane region" description="Helical" evidence="1">
    <location>
        <begin position="12"/>
        <end position="36"/>
    </location>
</feature>
<gene>
    <name evidence="2" type="ORF">IC231_10085</name>
</gene>
<dbReference type="NCBIfam" id="TIGR02117">
    <property type="entry name" value="chp_urease_rgn"/>
    <property type="match status" value="1"/>
</dbReference>
<protein>
    <submittedName>
        <fullName evidence="2">TIGR02117 family protein</fullName>
    </submittedName>
</protein>
<keyword evidence="1" id="KW-1133">Transmembrane helix</keyword>
<dbReference type="Proteomes" id="UP000642468">
    <property type="component" value="Unassembled WGS sequence"/>
</dbReference>
<keyword evidence="3" id="KW-1185">Reference proteome</keyword>
<keyword evidence="1" id="KW-0812">Transmembrane</keyword>
<dbReference type="EMBL" id="JACWZZ010000002">
    <property type="protein sequence ID" value="MBD2715385.1"/>
    <property type="molecule type" value="Genomic_DNA"/>
</dbReference>
<sequence length="236" mass="26214">MPSTLRKIAKGAAYAGGSIVGVLVLYGVAAVGLSAVPVGKRGHSAPDAIEAYVLSNGVHTDIVVPVRNAQMDWTRLVRYADTPAADSSMRYVGFGWGDKGFYLDTPTWAELKPSTAFKAMFWLGESAMHTTFHHQPVEGSDCVKIYLSPAQYSQLIEFIRNSFDYDAQGRVEHIQGHSYGQHDAFYEAKRTYNLFYTCNSWANEALKAAGQRAAFWTPFDAGIFWHYRDREKQPAG</sequence>
<proteinExistence type="predicted"/>
<name>A0ABR8JHR7_9BACT</name>
<reference evidence="2 3" key="1">
    <citation type="submission" date="2020-09" db="EMBL/GenBank/DDBJ databases">
        <authorList>
            <person name="Kim M.K."/>
        </authorList>
    </citation>
    <scope>NUCLEOTIDE SEQUENCE [LARGE SCALE GENOMIC DNA]</scope>
    <source>
        <strain evidence="2 3">BT646</strain>
    </source>
</reference>
<dbReference type="RefSeq" id="WP_190784397.1">
    <property type="nucleotide sequence ID" value="NZ_JACWZZ010000002.1"/>
</dbReference>
<organism evidence="2 3">
    <name type="scientific">Hymenobacter duratus</name>
    <dbReference type="NCBI Taxonomy" id="2771356"/>
    <lineage>
        <taxon>Bacteria</taxon>
        <taxon>Pseudomonadati</taxon>
        <taxon>Bacteroidota</taxon>
        <taxon>Cytophagia</taxon>
        <taxon>Cytophagales</taxon>
        <taxon>Hymenobacteraceae</taxon>
        <taxon>Hymenobacter</taxon>
    </lineage>
</organism>
<evidence type="ECO:0000256" key="1">
    <source>
        <dbReference type="SAM" id="Phobius"/>
    </source>
</evidence>
<evidence type="ECO:0000313" key="2">
    <source>
        <dbReference type="EMBL" id="MBD2715385.1"/>
    </source>
</evidence>